<evidence type="ECO:0000313" key="2">
    <source>
        <dbReference type="Proteomes" id="UP000319817"/>
    </source>
</evidence>
<dbReference type="InterPro" id="IPR008969">
    <property type="entry name" value="CarboxyPept-like_regulatory"/>
</dbReference>
<organism evidence="1 2">
    <name type="scientific">Stieleria marina</name>
    <dbReference type="NCBI Taxonomy" id="1930275"/>
    <lineage>
        <taxon>Bacteria</taxon>
        <taxon>Pseudomonadati</taxon>
        <taxon>Planctomycetota</taxon>
        <taxon>Planctomycetia</taxon>
        <taxon>Pirellulales</taxon>
        <taxon>Pirellulaceae</taxon>
        <taxon>Stieleria</taxon>
    </lineage>
</organism>
<dbReference type="EMBL" id="CP036526">
    <property type="protein sequence ID" value="QDT08924.1"/>
    <property type="molecule type" value="Genomic_DNA"/>
</dbReference>
<evidence type="ECO:0000313" key="1">
    <source>
        <dbReference type="EMBL" id="QDT08924.1"/>
    </source>
</evidence>
<keyword evidence="2" id="KW-1185">Reference proteome</keyword>
<gene>
    <name evidence="1" type="ORF">K239x_08670</name>
</gene>
<sequence>MRRNEVDKRSVFGLVLGFLSVLSPAPFLTQLRGQPAGNKGAAVFYEPITVIGSATNADGEPIEDATIYLASVRFRQQLLGETTTDAQGNYRFANVSLPVQQSDRRGSEDYGVFEVFGAAKGYSTTWRGQRWYYPDRRLGVGERDNPTEFVGGQPIRQDLIFRTPAKLSGRVIDEDGVPIAGTRVVLFNAQSVSVDGYDGEVEGDTYVGSEDFTALYLSRVIPADMRMRTTDREGRFAFDNARAETHYRMYVTPPGFAKRQVYAATSEPRNVAHLGRAILFDGMTIEFRKRQRSRITVLYDDTGKPAKNVFVNVSGDDAHQSETTDANGQIEVLLPPGEYKVGYRTEYGTPYYSRHAREGRIVHRISGDTNGNPLTIRLERVATLQITVLSDPTGRPLEGVDIWVKGGDYTGSYAWRSWKPPNISSVERPRTDADGQIQLFLLAGVYRIGAGDQFAPVRHQIDTKGSEVQLQAGQSQAITLKLKRRGAR</sequence>
<reference evidence="1 2" key="1">
    <citation type="submission" date="2019-02" db="EMBL/GenBank/DDBJ databases">
        <title>Deep-cultivation of Planctomycetes and their phenomic and genomic characterization uncovers novel biology.</title>
        <authorList>
            <person name="Wiegand S."/>
            <person name="Jogler M."/>
            <person name="Boedeker C."/>
            <person name="Pinto D."/>
            <person name="Vollmers J."/>
            <person name="Rivas-Marin E."/>
            <person name="Kohn T."/>
            <person name="Peeters S.H."/>
            <person name="Heuer A."/>
            <person name="Rast P."/>
            <person name="Oberbeckmann S."/>
            <person name="Bunk B."/>
            <person name="Jeske O."/>
            <person name="Meyerdierks A."/>
            <person name="Storesund J.E."/>
            <person name="Kallscheuer N."/>
            <person name="Luecker S."/>
            <person name="Lage O.M."/>
            <person name="Pohl T."/>
            <person name="Merkel B.J."/>
            <person name="Hornburger P."/>
            <person name="Mueller R.-W."/>
            <person name="Bruemmer F."/>
            <person name="Labrenz M."/>
            <person name="Spormann A.M."/>
            <person name="Op den Camp H."/>
            <person name="Overmann J."/>
            <person name="Amann R."/>
            <person name="Jetten M.S.M."/>
            <person name="Mascher T."/>
            <person name="Medema M.H."/>
            <person name="Devos D.P."/>
            <person name="Kaster A.-K."/>
            <person name="Ovreas L."/>
            <person name="Rohde M."/>
            <person name="Galperin M.Y."/>
            <person name="Jogler C."/>
        </authorList>
    </citation>
    <scope>NUCLEOTIDE SEQUENCE [LARGE SCALE GENOMIC DNA]</scope>
    <source>
        <strain evidence="1 2">K23_9</strain>
    </source>
</reference>
<name>A0A517NP78_9BACT</name>
<protein>
    <submittedName>
        <fullName evidence="1">Cna protein B-type domain protein</fullName>
    </submittedName>
</protein>
<accession>A0A517NP78</accession>
<dbReference type="SUPFAM" id="SSF49464">
    <property type="entry name" value="Carboxypeptidase regulatory domain-like"/>
    <property type="match status" value="3"/>
</dbReference>
<dbReference type="Proteomes" id="UP000319817">
    <property type="component" value="Chromosome"/>
</dbReference>
<dbReference type="Gene3D" id="2.60.40.1120">
    <property type="entry name" value="Carboxypeptidase-like, regulatory domain"/>
    <property type="match status" value="1"/>
</dbReference>
<dbReference type="AlphaFoldDB" id="A0A517NP78"/>
<proteinExistence type="predicted"/>